<feature type="transmembrane region" description="Helical" evidence="5">
    <location>
        <begin position="205"/>
        <end position="224"/>
    </location>
</feature>
<keyword evidence="2 5" id="KW-0812">Transmembrane</keyword>
<evidence type="ECO:0000259" key="6">
    <source>
        <dbReference type="Pfam" id="PF03151"/>
    </source>
</evidence>
<feature type="domain" description="Sugar phosphate transporter" evidence="6">
    <location>
        <begin position="81"/>
        <end position="380"/>
    </location>
</feature>
<feature type="transmembrane region" description="Helical" evidence="5">
    <location>
        <begin position="82"/>
        <end position="99"/>
    </location>
</feature>
<dbReference type="AlphaFoldDB" id="A0A2T9YUT7"/>
<dbReference type="PANTHER" id="PTHR11132">
    <property type="entry name" value="SOLUTE CARRIER FAMILY 35"/>
    <property type="match status" value="1"/>
</dbReference>
<comment type="caution">
    <text evidence="7">The sequence shown here is derived from an EMBL/GenBank/DDBJ whole genome shotgun (WGS) entry which is preliminary data.</text>
</comment>
<comment type="subcellular location">
    <subcellularLocation>
        <location evidence="1">Membrane</location>
        <topology evidence="1">Multi-pass membrane protein</topology>
    </subcellularLocation>
</comment>
<dbReference type="EMBL" id="MBFR01000040">
    <property type="protein sequence ID" value="PVU96110.1"/>
    <property type="molecule type" value="Genomic_DNA"/>
</dbReference>
<accession>A0A2T9YUT7</accession>
<evidence type="ECO:0000256" key="2">
    <source>
        <dbReference type="ARBA" id="ARBA00022692"/>
    </source>
</evidence>
<evidence type="ECO:0000256" key="1">
    <source>
        <dbReference type="ARBA" id="ARBA00004141"/>
    </source>
</evidence>
<feature type="transmembrane region" description="Helical" evidence="5">
    <location>
        <begin position="236"/>
        <end position="253"/>
    </location>
</feature>
<dbReference type="SUPFAM" id="SSF103481">
    <property type="entry name" value="Multidrug resistance efflux transporter EmrE"/>
    <property type="match status" value="1"/>
</dbReference>
<feature type="transmembrane region" description="Helical" evidence="5">
    <location>
        <begin position="179"/>
        <end position="198"/>
    </location>
</feature>
<feature type="transmembrane region" description="Helical" evidence="5">
    <location>
        <begin position="111"/>
        <end position="137"/>
    </location>
</feature>
<sequence>MFTPIDIEIFNKVRSSNTIGEEDFLRQSKKKSIITYPISSNIGATMEYPALNRRTSSISIKSLERAIIFVPETNNYNKKIQILLTILSWYLFSGLLSVYNKWLFGKKQKDFGYPLFVTVFHMIMQYLISIMVIHFLPRMRSKKTPSSRNYLYQIVPCALASAFDIGLSNLSLQTITLTFYTMCKSSVVVFVLFFAFIFKLEKPSINLILVISLICFGVFFMAYGETAFDRVGFTQVMLASLMSGLRWSMAQMLMEKEKFGMTNPFLTLSYLTPIMAFALFILSNLIENPLFTIGKTNYFATFSDAASTIFLILSGGFFATAMVVSEFFLIIQTSVLTLAVVGILKEVLTLSLGMIVFGDKITSINFFGLLMTLAGIVIYNYIKINKDNLPQNFNNLREPVGDQTDDYFELQDNISLSDNHNSHPRSSNQ</sequence>
<feature type="transmembrane region" description="Helical" evidence="5">
    <location>
        <begin position="363"/>
        <end position="382"/>
    </location>
</feature>
<dbReference type="Proteomes" id="UP000245383">
    <property type="component" value="Unassembled WGS sequence"/>
</dbReference>
<dbReference type="STRING" id="133385.A0A2T9YUT7"/>
<keyword evidence="8" id="KW-1185">Reference proteome</keyword>
<protein>
    <recommendedName>
        <fullName evidence="6">Sugar phosphate transporter domain-containing protein</fullName>
    </recommendedName>
</protein>
<proteinExistence type="predicted"/>
<evidence type="ECO:0000313" key="8">
    <source>
        <dbReference type="Proteomes" id="UP000245383"/>
    </source>
</evidence>
<dbReference type="GO" id="GO:0016020">
    <property type="term" value="C:membrane"/>
    <property type="evidence" value="ECO:0007669"/>
    <property type="project" value="UniProtKB-SubCell"/>
</dbReference>
<name>A0A2T9YUT7_9FUNG</name>
<dbReference type="InterPro" id="IPR050186">
    <property type="entry name" value="TPT_transporter"/>
</dbReference>
<reference evidence="7 8" key="1">
    <citation type="journal article" date="2018" name="MBio">
        <title>Comparative Genomics Reveals the Core Gene Toolbox for the Fungus-Insect Symbiosis.</title>
        <authorList>
            <person name="Wang Y."/>
            <person name="Stata M."/>
            <person name="Wang W."/>
            <person name="Stajich J.E."/>
            <person name="White M.M."/>
            <person name="Moncalvo J.M."/>
        </authorList>
    </citation>
    <scope>NUCLEOTIDE SEQUENCE [LARGE SCALE GENOMIC DNA]</scope>
    <source>
        <strain evidence="7 8">SWE-8-4</strain>
    </source>
</reference>
<dbReference type="Pfam" id="PF03151">
    <property type="entry name" value="TPT"/>
    <property type="match status" value="1"/>
</dbReference>
<feature type="transmembrane region" description="Helical" evidence="5">
    <location>
        <begin position="149"/>
        <end position="167"/>
    </location>
</feature>
<evidence type="ECO:0000313" key="7">
    <source>
        <dbReference type="EMBL" id="PVU96110.1"/>
    </source>
</evidence>
<dbReference type="InterPro" id="IPR004853">
    <property type="entry name" value="Sugar_P_trans_dom"/>
</dbReference>
<gene>
    <name evidence="7" type="ORF">BB561_001368</name>
</gene>
<feature type="transmembrane region" description="Helical" evidence="5">
    <location>
        <begin position="336"/>
        <end position="357"/>
    </location>
</feature>
<dbReference type="OrthoDB" id="18894at2759"/>
<evidence type="ECO:0000256" key="5">
    <source>
        <dbReference type="SAM" id="Phobius"/>
    </source>
</evidence>
<feature type="transmembrane region" description="Helical" evidence="5">
    <location>
        <begin position="265"/>
        <end position="286"/>
    </location>
</feature>
<keyword evidence="4 5" id="KW-0472">Membrane</keyword>
<organism evidence="7 8">
    <name type="scientific">Smittium simulii</name>
    <dbReference type="NCBI Taxonomy" id="133385"/>
    <lineage>
        <taxon>Eukaryota</taxon>
        <taxon>Fungi</taxon>
        <taxon>Fungi incertae sedis</taxon>
        <taxon>Zoopagomycota</taxon>
        <taxon>Kickxellomycotina</taxon>
        <taxon>Harpellomycetes</taxon>
        <taxon>Harpellales</taxon>
        <taxon>Legeriomycetaceae</taxon>
        <taxon>Smittium</taxon>
    </lineage>
</organism>
<evidence type="ECO:0000256" key="3">
    <source>
        <dbReference type="ARBA" id="ARBA00022989"/>
    </source>
</evidence>
<feature type="transmembrane region" description="Helical" evidence="5">
    <location>
        <begin position="306"/>
        <end position="329"/>
    </location>
</feature>
<keyword evidence="3 5" id="KW-1133">Transmembrane helix</keyword>
<dbReference type="InterPro" id="IPR037185">
    <property type="entry name" value="EmrE-like"/>
</dbReference>
<evidence type="ECO:0000256" key="4">
    <source>
        <dbReference type="ARBA" id="ARBA00023136"/>
    </source>
</evidence>